<dbReference type="AlphaFoldDB" id="Q5FIG9"/>
<proteinExistence type="predicted"/>
<dbReference type="EMBL" id="CP000033">
    <property type="protein sequence ID" value="AAV43505.1"/>
    <property type="molecule type" value="Genomic_DNA"/>
</dbReference>
<protein>
    <submittedName>
        <fullName evidence="1">Uncharacterized protein</fullName>
    </submittedName>
</protein>
<sequence length="39" mass="4345">MNNTEMILNDANEVKFGKHTFTAEAMTDMLANQGWVSIA</sequence>
<dbReference type="BioCyc" id="LACI272621:G1G49-1661-MONOMER"/>
<name>Q5FIG9_LACAC</name>
<evidence type="ECO:0000313" key="1">
    <source>
        <dbReference type="EMBL" id="AAV43505.1"/>
    </source>
</evidence>
<keyword evidence="2" id="KW-1185">Reference proteome</keyword>
<dbReference type="PATRIC" id="fig|272621.13.peg.1613"/>
<organism evidence="2">
    <name type="scientific">Lactobacillus acidophilus (strain ATCC 700396 / NCK56 / N2 / NCFM)</name>
    <dbReference type="NCBI Taxonomy" id="272621"/>
    <lineage>
        <taxon>Bacteria</taxon>
        <taxon>Bacillati</taxon>
        <taxon>Bacillota</taxon>
        <taxon>Bacilli</taxon>
        <taxon>Lactobacillales</taxon>
        <taxon>Lactobacillaceae</taxon>
        <taxon>Lactobacillus</taxon>
    </lineage>
</organism>
<accession>Q5FIG9</accession>
<dbReference type="KEGG" id="lac:LBA1693"/>
<dbReference type="HOGENOM" id="CLU_3311531_0_0_9"/>
<dbReference type="Proteomes" id="UP000006381">
    <property type="component" value="Chromosome"/>
</dbReference>
<evidence type="ECO:0000313" key="2">
    <source>
        <dbReference type="Proteomes" id="UP000006381"/>
    </source>
</evidence>
<reference evidence="1 2" key="1">
    <citation type="journal article" date="2005" name="Proc. Natl. Acad. Sci. U.S.A.">
        <title>Complete genome sequence of the probiotic lactic acid bacterium Lactobacillus acidophilus NCFM.</title>
        <authorList>
            <person name="Altermann E."/>
            <person name="Russell W.M."/>
            <person name="Azcarate-Peril M.A."/>
            <person name="Barrangou R."/>
            <person name="Buck B.L."/>
            <person name="McAuliffe O."/>
            <person name="Souther N."/>
            <person name="Dobson A."/>
            <person name="Duong T."/>
            <person name="Callanan M."/>
            <person name="Lick S."/>
            <person name="Hamrick A."/>
            <person name="Cano R."/>
            <person name="Klaenhammer T.R."/>
        </authorList>
    </citation>
    <scope>NUCLEOTIDE SEQUENCE [LARGE SCALE GENOMIC DNA]</scope>
    <source>
        <strain evidence="2">ATCC 700396 / NCK56 / N2 / NCFM</strain>
    </source>
</reference>
<gene>
    <name evidence="1" type="ordered locus">LBA1693</name>
</gene>